<comment type="similarity">
    <text evidence="1">Belongs to the tachykinin family.</text>
</comment>
<evidence type="ECO:0000313" key="4">
    <source>
        <dbReference type="Proteomes" id="UP000265160"/>
    </source>
</evidence>
<evidence type="ECO:0000256" key="2">
    <source>
        <dbReference type="ARBA" id="ARBA00022815"/>
    </source>
</evidence>
<keyword evidence="4" id="KW-1185">Reference proteome</keyword>
<reference evidence="3 4" key="1">
    <citation type="journal article" date="2014" name="Nature">
        <title>The genomic substrate for adaptive radiation in African cichlid fish.</title>
        <authorList>
            <person name="Brawand D."/>
            <person name="Wagner C.E."/>
            <person name="Li Y.I."/>
            <person name="Malinsky M."/>
            <person name="Keller I."/>
            <person name="Fan S."/>
            <person name="Simakov O."/>
            <person name="Ng A.Y."/>
            <person name="Lim Z.W."/>
            <person name="Bezault E."/>
            <person name="Turner-Maier J."/>
            <person name="Johnson J."/>
            <person name="Alcazar R."/>
            <person name="Noh H.J."/>
            <person name="Russell P."/>
            <person name="Aken B."/>
            <person name="Alfoldi J."/>
            <person name="Amemiya C."/>
            <person name="Azzouzi N."/>
            <person name="Baroiller J.F."/>
            <person name="Barloy-Hubler F."/>
            <person name="Berlin A."/>
            <person name="Bloomquist R."/>
            <person name="Carleton K.L."/>
            <person name="Conte M.A."/>
            <person name="D'Cotta H."/>
            <person name="Eshel O."/>
            <person name="Gaffney L."/>
            <person name="Galibert F."/>
            <person name="Gante H.F."/>
            <person name="Gnerre S."/>
            <person name="Greuter L."/>
            <person name="Guyon R."/>
            <person name="Haddad N.S."/>
            <person name="Haerty W."/>
            <person name="Harris R.M."/>
            <person name="Hofmann H.A."/>
            <person name="Hourlier T."/>
            <person name="Hulata G."/>
            <person name="Jaffe D.B."/>
            <person name="Lara M."/>
            <person name="Lee A.P."/>
            <person name="MacCallum I."/>
            <person name="Mwaiko S."/>
            <person name="Nikaido M."/>
            <person name="Nishihara H."/>
            <person name="Ozouf-Costaz C."/>
            <person name="Penman D.J."/>
            <person name="Przybylski D."/>
            <person name="Rakotomanga M."/>
            <person name="Renn S.C.P."/>
            <person name="Ribeiro F.J."/>
            <person name="Ron M."/>
            <person name="Salzburger W."/>
            <person name="Sanchez-Pulido L."/>
            <person name="Santos M.E."/>
            <person name="Searle S."/>
            <person name="Sharpe T."/>
            <person name="Swofford R."/>
            <person name="Tan F.J."/>
            <person name="Williams L."/>
            <person name="Young S."/>
            <person name="Yin S."/>
            <person name="Okada N."/>
            <person name="Kocher T.D."/>
            <person name="Miska E.A."/>
            <person name="Lander E.S."/>
            <person name="Venkatesh B."/>
            <person name="Fernald R.D."/>
            <person name="Meyer A."/>
            <person name="Ponting C.P."/>
            <person name="Streelman J.T."/>
            <person name="Lindblad-Toh K."/>
            <person name="Seehausen O."/>
            <person name="Di Palma F."/>
        </authorList>
    </citation>
    <scope>NUCLEOTIDE SEQUENCE</scope>
</reference>
<sequence length="103" mass="11857">MDNWKIQLVIVTFCALVQTYQRFSLKCFLQDESLQTSLTSPMSSVIKRSKALRFYGLMGKRSGNKGEMFVGLMGRSISSGGKHKIINRPHVNCRYFKISRQLY</sequence>
<dbReference type="Proteomes" id="UP000265160">
    <property type="component" value="LG8"/>
</dbReference>
<reference evidence="3" key="3">
    <citation type="submission" date="2025-09" db="UniProtKB">
        <authorList>
            <consortium name="Ensembl"/>
        </authorList>
    </citation>
    <scope>IDENTIFICATION</scope>
</reference>
<accession>A0A3P9BS14</accession>
<dbReference type="InterPro" id="IPR013055">
    <property type="entry name" value="Tachy_Neuro_lke_CS"/>
</dbReference>
<name>A0A3P9BS14_9CICH</name>
<dbReference type="PROSITE" id="PS00267">
    <property type="entry name" value="TACHYKININ"/>
    <property type="match status" value="1"/>
</dbReference>
<dbReference type="AlphaFoldDB" id="A0A3P9BS14"/>
<dbReference type="Ensembl" id="ENSMZET00005013143.1">
    <property type="protein sequence ID" value="ENSMZEP00005012699.1"/>
    <property type="gene ID" value="ENSMZEG00005009536.1"/>
</dbReference>
<evidence type="ECO:0000256" key="1">
    <source>
        <dbReference type="ARBA" id="ARBA00007518"/>
    </source>
</evidence>
<organism evidence="3 4">
    <name type="scientific">Maylandia zebra</name>
    <name type="common">zebra mbuna</name>
    <dbReference type="NCBI Taxonomy" id="106582"/>
    <lineage>
        <taxon>Eukaryota</taxon>
        <taxon>Metazoa</taxon>
        <taxon>Chordata</taxon>
        <taxon>Craniata</taxon>
        <taxon>Vertebrata</taxon>
        <taxon>Euteleostomi</taxon>
        <taxon>Actinopterygii</taxon>
        <taxon>Neopterygii</taxon>
        <taxon>Teleostei</taxon>
        <taxon>Neoteleostei</taxon>
        <taxon>Acanthomorphata</taxon>
        <taxon>Ovalentaria</taxon>
        <taxon>Cichlomorphae</taxon>
        <taxon>Cichliformes</taxon>
        <taxon>Cichlidae</taxon>
        <taxon>African cichlids</taxon>
        <taxon>Pseudocrenilabrinae</taxon>
        <taxon>Haplochromini</taxon>
        <taxon>Maylandia</taxon>
        <taxon>Maylandia zebra complex</taxon>
    </lineage>
</organism>
<evidence type="ECO:0000313" key="3">
    <source>
        <dbReference type="Ensembl" id="ENSMZEP00005012699.1"/>
    </source>
</evidence>
<dbReference type="GeneTree" id="ENSGT00940000176912"/>
<proteinExistence type="inferred from homology"/>
<protein>
    <submittedName>
        <fullName evidence="3">Uncharacterized protein</fullName>
    </submittedName>
</protein>
<reference evidence="3" key="2">
    <citation type="submission" date="2025-08" db="UniProtKB">
        <authorList>
            <consortium name="Ensembl"/>
        </authorList>
    </citation>
    <scope>IDENTIFICATION</scope>
</reference>
<keyword evidence="2" id="KW-0027">Amidation</keyword>